<dbReference type="Proteomes" id="UP001179952">
    <property type="component" value="Unassembled WGS sequence"/>
</dbReference>
<reference evidence="2" key="2">
    <citation type="submission" date="2023-06" db="EMBL/GenBank/DDBJ databases">
        <authorList>
            <person name="Ma L."/>
            <person name="Liu K.-W."/>
            <person name="Li Z."/>
            <person name="Hsiao Y.-Y."/>
            <person name="Qi Y."/>
            <person name="Fu T."/>
            <person name="Tang G."/>
            <person name="Zhang D."/>
            <person name="Sun W.-H."/>
            <person name="Liu D.-K."/>
            <person name="Li Y."/>
            <person name="Chen G.-Z."/>
            <person name="Liu X.-D."/>
            <person name="Liao X.-Y."/>
            <person name="Jiang Y.-T."/>
            <person name="Yu X."/>
            <person name="Hao Y."/>
            <person name="Huang J."/>
            <person name="Zhao X.-W."/>
            <person name="Ke S."/>
            <person name="Chen Y.-Y."/>
            <person name="Wu W.-L."/>
            <person name="Hsu J.-L."/>
            <person name="Lin Y.-F."/>
            <person name="Huang M.-D."/>
            <person name="Li C.-Y."/>
            <person name="Huang L."/>
            <person name="Wang Z.-W."/>
            <person name="Zhao X."/>
            <person name="Zhong W.-Y."/>
            <person name="Peng D.-H."/>
            <person name="Ahmad S."/>
            <person name="Lan S."/>
            <person name="Zhang J.-S."/>
            <person name="Tsai W.-C."/>
            <person name="Van De Peer Y."/>
            <person name="Liu Z.-J."/>
        </authorList>
    </citation>
    <scope>NUCLEOTIDE SEQUENCE</scope>
    <source>
        <strain evidence="2">SCP</strain>
        <tissue evidence="2">Leaves</tissue>
    </source>
</reference>
<evidence type="ECO:0000256" key="1">
    <source>
        <dbReference type="SAM" id="MobiDB-lite"/>
    </source>
</evidence>
<accession>A0AAV9BPX0</accession>
<name>A0AAV9BPX0_ACOGR</name>
<gene>
    <name evidence="2" type="ORF">QJS04_geneDACA020196</name>
</gene>
<keyword evidence="3" id="KW-1185">Reference proteome</keyword>
<proteinExistence type="predicted"/>
<protein>
    <submittedName>
        <fullName evidence="2">Uncharacterized protein</fullName>
    </submittedName>
</protein>
<dbReference type="AlphaFoldDB" id="A0AAV9BPX0"/>
<comment type="caution">
    <text evidence="2">The sequence shown here is derived from an EMBL/GenBank/DDBJ whole genome shotgun (WGS) entry which is preliminary data.</text>
</comment>
<feature type="compositionally biased region" description="Gly residues" evidence="1">
    <location>
        <begin position="29"/>
        <end position="41"/>
    </location>
</feature>
<organism evidence="2 3">
    <name type="scientific">Acorus gramineus</name>
    <name type="common">Dwarf sweet flag</name>
    <dbReference type="NCBI Taxonomy" id="55184"/>
    <lineage>
        <taxon>Eukaryota</taxon>
        <taxon>Viridiplantae</taxon>
        <taxon>Streptophyta</taxon>
        <taxon>Embryophyta</taxon>
        <taxon>Tracheophyta</taxon>
        <taxon>Spermatophyta</taxon>
        <taxon>Magnoliopsida</taxon>
        <taxon>Liliopsida</taxon>
        <taxon>Acoraceae</taxon>
        <taxon>Acorus</taxon>
    </lineage>
</organism>
<reference evidence="2" key="1">
    <citation type="journal article" date="2023" name="Nat. Commun.">
        <title>Diploid and tetraploid genomes of Acorus and the evolution of monocots.</title>
        <authorList>
            <person name="Ma L."/>
            <person name="Liu K.W."/>
            <person name="Li Z."/>
            <person name="Hsiao Y.Y."/>
            <person name="Qi Y."/>
            <person name="Fu T."/>
            <person name="Tang G.D."/>
            <person name="Zhang D."/>
            <person name="Sun W.H."/>
            <person name="Liu D.K."/>
            <person name="Li Y."/>
            <person name="Chen G.Z."/>
            <person name="Liu X.D."/>
            <person name="Liao X.Y."/>
            <person name="Jiang Y.T."/>
            <person name="Yu X."/>
            <person name="Hao Y."/>
            <person name="Huang J."/>
            <person name="Zhao X.W."/>
            <person name="Ke S."/>
            <person name="Chen Y.Y."/>
            <person name="Wu W.L."/>
            <person name="Hsu J.L."/>
            <person name="Lin Y.F."/>
            <person name="Huang M.D."/>
            <person name="Li C.Y."/>
            <person name="Huang L."/>
            <person name="Wang Z.W."/>
            <person name="Zhao X."/>
            <person name="Zhong W.Y."/>
            <person name="Peng D.H."/>
            <person name="Ahmad S."/>
            <person name="Lan S."/>
            <person name="Zhang J.S."/>
            <person name="Tsai W.C."/>
            <person name="Van de Peer Y."/>
            <person name="Liu Z.J."/>
        </authorList>
    </citation>
    <scope>NUCLEOTIDE SEQUENCE</scope>
    <source>
        <strain evidence="2">SCP</strain>
    </source>
</reference>
<dbReference type="EMBL" id="JAUJYN010000002">
    <property type="protein sequence ID" value="KAK1278431.1"/>
    <property type="molecule type" value="Genomic_DNA"/>
</dbReference>
<evidence type="ECO:0000313" key="2">
    <source>
        <dbReference type="EMBL" id="KAK1278431.1"/>
    </source>
</evidence>
<sequence>MRFPRHLSLQMGTKRDLRSSLSASLNPRGEGGTNGNEGGVAGQDDGGDDHRFLPFNKPGEASHKLWQDIMQGVRSSTRAVRLAEDGLHHLTAMAPDVEAPIPIAWGPLVDILGIVIEVTSSCLGQH</sequence>
<evidence type="ECO:0000313" key="3">
    <source>
        <dbReference type="Proteomes" id="UP001179952"/>
    </source>
</evidence>
<feature type="region of interest" description="Disordered" evidence="1">
    <location>
        <begin position="1"/>
        <end position="50"/>
    </location>
</feature>